<proteinExistence type="predicted"/>
<evidence type="ECO:0000313" key="4">
    <source>
        <dbReference type="EMBL" id="KAK5988133.1"/>
    </source>
</evidence>
<feature type="compositionally biased region" description="Polar residues" evidence="1">
    <location>
        <begin position="1562"/>
        <end position="1575"/>
    </location>
</feature>
<dbReference type="InterPro" id="IPR046538">
    <property type="entry name" value="DUF6603"/>
</dbReference>
<protein>
    <recommendedName>
        <fullName evidence="3">DUF6603 domain-containing protein</fullName>
    </recommendedName>
</protein>
<feature type="domain" description="DUF6603" evidence="3">
    <location>
        <begin position="732"/>
        <end position="1279"/>
    </location>
</feature>
<evidence type="ECO:0000259" key="3">
    <source>
        <dbReference type="Pfam" id="PF20248"/>
    </source>
</evidence>
<organism evidence="4 5">
    <name type="scientific">Cladobotryum mycophilum</name>
    <dbReference type="NCBI Taxonomy" id="491253"/>
    <lineage>
        <taxon>Eukaryota</taxon>
        <taxon>Fungi</taxon>
        <taxon>Dikarya</taxon>
        <taxon>Ascomycota</taxon>
        <taxon>Pezizomycotina</taxon>
        <taxon>Sordariomycetes</taxon>
        <taxon>Hypocreomycetidae</taxon>
        <taxon>Hypocreales</taxon>
        <taxon>Hypocreaceae</taxon>
        <taxon>Cladobotryum</taxon>
    </lineage>
</organism>
<name>A0ABR0S7I8_9HYPO</name>
<gene>
    <name evidence="4" type="ORF">PT974_12273</name>
</gene>
<sequence>MKFTPATTTTVDGKILPARNALWFTSGMEHFTDLRLEFNIVDPLREFRDWLNPAGDNDKLLLDNFSINSVTLVARKSWRMQDNGNENILADSTASFEFRLDVTLASVQFTAYLSVSTGVITLRLQHDQPGDSLLQILFDWIYNAGLGVNKDNFEAAQWTKSATDRNFLGAIRPRVFEISLACNEKGIPTGLISLKLDLQIEVTIGKTSDQKDKALGKVVVPAPPTPNDLRLALPEYEKYLNLTPVLGDQRTLLPTLDLVALAGLQTSMPKGIPSTVSLAELEIDAKGIYFKGELICAEPEKGKSPKNVPVFVLDRLLLNAGFSWGGNNSGSKWLFRLEIDTLLYLENDRKGETAWAEDNEIDGAEPVQLRGTLEFSSDHWEVSADVNLLMGSHLASFFDEDSQNGALSLLGHLSIEYLHLKYEYMIGKDAEGSRFEFDGSMTIGTLKLGVAFHHQNGGWEFTVKLGVDDPQDPKSGVTLGGLLEGIMGSEIPELPDAVREIPIAKPGKADELLRFSCSKTDGPLDKDKKPTKMIVLVASVHLASVSLTFVQWRVSTWPREIPSKRIIKIAVNEIGPLEAPLVGKIDQLPIEEIAYVWVSDKVTADKSKAGITRGEFDKLVPKLQKQDRLFYKPPKQDPTKIADGDRVIEAGSHFMVISKDANGVSTAMLDHVFGRPRPHTPGKPEFITEEERRRKLVYRWNNILLPRENDPNPLPRDASQVENKDVSKAPFKLSVGPLSIENIGLQFDLKKQRLGIVLDATFIMGPIGLALIGFSLSARLGKRKKSDEDDDKDKQNEGSGIPVSELAAGLQGLLVSFDRPPVTVAGGLMQQELDGFKCYAGGLTIGFKPWIITAMGIYASVPKNPADFPTFMTRHARPPRLQSSQVYELDVAEEILEEERELLALDDQRHIETFTMVFVIMRVEGPLFSVGFADISGLTGGVGVNTEMRLPTADTVLSFPFVNPSGSVSDPNASPLKSLMALLAPPQGRTWFSPREGSFWFAAGLKATAFQMLSVDAVVVVQLNPDIQLGIYGVAVCDVPTLVSSVKFVHVELGIACTLDVAAGAFKLEAQLSPRSFILHNSCHLTGGMALFSWFAPRVPSPDKDIQALQGDWVLTIGGYHQAYNKPRAYPNPPRLAINWTLSSALRISGEAYFAITPRVCMAGGRLHATLNLGALSAWFDAFLDLLLNFEPFYFRAVGGVSVGIKFSMDLWLVTVHISAEIGATLTVAGPPMAGMVHVDFWVFGFDINFGGSMQSRPIALKLPRFIDLVLKSGTNGSSSGFLLPTMPNAEEERDWVALDETDEDAFFKNVKKEDDKKKTAKPFLFNCTSGLVPTPKVPGQKTTSSPPLMSAETEDRNLWTVQPGTFIFSITCAFASSSGTFMDKRPDIPEDKIEQPMKGKVFREEHDNIYAKPMCLETRAGVKIEVTIAQKESDSVQLRRAKTGFRTLAKESKEGVWKVEPIIKAVPTSVWGKYDLNHDPSLQGNNVGTLLAGTNEKDKGTVPLVMGLTIAPPIPTLSHDKLEKFNVVEDTKITVERAVLPEGDNANEAWLPRGPDDPFDPSTQRLSQVSQLENPQDPPAGGDDEELKRWQNVKDVWWNQKNDPENAVELWSSRLQFAEGALSGKRPTNLLRRFNQMVPALPMVAMGVR</sequence>
<feature type="region of interest" description="Disordered" evidence="1">
    <location>
        <begin position="1545"/>
        <end position="1587"/>
    </location>
</feature>
<evidence type="ECO:0000256" key="2">
    <source>
        <dbReference type="SAM" id="Phobius"/>
    </source>
</evidence>
<evidence type="ECO:0000313" key="5">
    <source>
        <dbReference type="Proteomes" id="UP001338125"/>
    </source>
</evidence>
<keyword evidence="2" id="KW-1133">Transmembrane helix</keyword>
<accession>A0ABR0S7I8</accession>
<feature type="transmembrane region" description="Helical" evidence="2">
    <location>
        <begin position="756"/>
        <end position="776"/>
    </location>
</feature>
<reference evidence="4 5" key="1">
    <citation type="submission" date="2024-01" db="EMBL/GenBank/DDBJ databases">
        <title>Complete genome of Cladobotryum mycophilum ATHUM6906.</title>
        <authorList>
            <person name="Christinaki A.C."/>
            <person name="Myridakis A.I."/>
            <person name="Kouvelis V.N."/>
        </authorList>
    </citation>
    <scope>NUCLEOTIDE SEQUENCE [LARGE SCALE GENOMIC DNA]</scope>
    <source>
        <strain evidence="4 5">ATHUM6906</strain>
    </source>
</reference>
<comment type="caution">
    <text evidence="4">The sequence shown here is derived from an EMBL/GenBank/DDBJ whole genome shotgun (WGS) entry which is preliminary data.</text>
</comment>
<keyword evidence="5" id="KW-1185">Reference proteome</keyword>
<dbReference type="Proteomes" id="UP001338125">
    <property type="component" value="Unassembled WGS sequence"/>
</dbReference>
<evidence type="ECO:0000256" key="1">
    <source>
        <dbReference type="SAM" id="MobiDB-lite"/>
    </source>
</evidence>
<keyword evidence="2" id="KW-0812">Transmembrane</keyword>
<keyword evidence="2" id="KW-0472">Membrane</keyword>
<dbReference type="Pfam" id="PF20248">
    <property type="entry name" value="DUF6603"/>
    <property type="match status" value="1"/>
</dbReference>
<dbReference type="EMBL" id="JAVFKD010000016">
    <property type="protein sequence ID" value="KAK5988133.1"/>
    <property type="molecule type" value="Genomic_DNA"/>
</dbReference>